<dbReference type="OrthoDB" id="5297981at2"/>
<dbReference type="RefSeq" id="WP_119787657.1">
    <property type="nucleotide sequence ID" value="NZ_QYUQ01000002.1"/>
</dbReference>
<keyword evidence="3" id="KW-1185">Reference proteome</keyword>
<feature type="signal peptide" evidence="1">
    <location>
        <begin position="1"/>
        <end position="22"/>
    </location>
</feature>
<reference evidence="3" key="1">
    <citation type="submission" date="2018-09" db="EMBL/GenBank/DDBJ databases">
        <authorList>
            <person name="Zhu H."/>
        </authorList>
    </citation>
    <scope>NUCLEOTIDE SEQUENCE [LARGE SCALE GENOMIC DNA]</scope>
    <source>
        <strain evidence="3">K1S02-23</strain>
    </source>
</reference>
<accession>A0A3A3GBJ7</accession>
<dbReference type="EMBL" id="QYUQ01000002">
    <property type="protein sequence ID" value="RJG04179.1"/>
    <property type="molecule type" value="Genomic_DNA"/>
</dbReference>
<dbReference type="Pfam" id="PF06986">
    <property type="entry name" value="F_T4SS_TraN"/>
    <property type="match status" value="2"/>
</dbReference>
<organism evidence="2 3">
    <name type="scientific">Noviherbaspirillum sedimenti</name>
    <dbReference type="NCBI Taxonomy" id="2320865"/>
    <lineage>
        <taxon>Bacteria</taxon>
        <taxon>Pseudomonadati</taxon>
        <taxon>Pseudomonadota</taxon>
        <taxon>Betaproteobacteria</taxon>
        <taxon>Burkholderiales</taxon>
        <taxon>Oxalobacteraceae</taxon>
        <taxon>Noviherbaspirillum</taxon>
    </lineage>
</organism>
<feature type="chain" id="PRO_5017364277" evidence="1">
    <location>
        <begin position="23"/>
        <end position="804"/>
    </location>
</feature>
<proteinExistence type="predicted"/>
<evidence type="ECO:0000313" key="2">
    <source>
        <dbReference type="EMBL" id="RJG04179.1"/>
    </source>
</evidence>
<comment type="caution">
    <text evidence="2">The sequence shown here is derived from an EMBL/GenBank/DDBJ whole genome shotgun (WGS) entry which is preliminary data.</text>
</comment>
<name>A0A3A3GBJ7_9BURK</name>
<dbReference type="AlphaFoldDB" id="A0A3A3GBJ7"/>
<dbReference type="Proteomes" id="UP000266327">
    <property type="component" value="Unassembled WGS sequence"/>
</dbReference>
<evidence type="ECO:0000256" key="1">
    <source>
        <dbReference type="SAM" id="SignalP"/>
    </source>
</evidence>
<sequence>MRTLAVHLTLCFFFWTQTLALAAPHDEGVAAGTAANPVVSSMVNQASATTVVPGYTDTPIERAYAGQPNLAAQAHARLINCALTPTDPVCQAQQGAMASANTARPTLSAFDPGVAAAKEIARNPSLALGSLASYYSGCTTTDVTTPASTQPRLCNRYTGIGNFTCARSLTVAVDRTPTCTPGEWFAHAGAGAAGFEAQCLPDRPDTAQHFRVTQSGNPVAFFDADLSTPRLFPQPVADLGHAASAGWLGVPVQDRVWIADTTCNATTCTVTALIAPDHDPTCPVTAGGDAGLPACTQVEPFKKTYAPCPASQQSGGKIQSLASSCPDCNAVSQTLDDALCYTPAASATPHVGLDVTGTFGATLYWQQAGARTVTGWKINPAFPRAIPKMTLSYTKPATQFAETERWDEQCPALATGSRCTPAGAEVCIDGPATKKIDGKDVTRACWQYQRSFTCAGGAPLDECAPLAAAGCTPAASTCTRKNAVTGACEVFQDTYQCPVPVQTATTASNCPGNVFCLGASCFNTSTTNDADFARTMSYMEAAREAGVYLDTDRMQVFKGEANQCRDRLLKNCCYADAKGAGMTNQSMFGAGSKLVYDVLMNADNREFLYQGFNALVSGAGFSGSFSTYGVTVAVNGTALPAGSVTLYAGENMAVAFDPWSLAVAVVIYVVISMMSCSEEEGKLAMKEGARLCHAVGSWCSSCIKVLGKCVSCTEHTTAKCCFNSVLSRLVNEQGRLQVGKGWGGAQTPDCSGFTIAQLQSLDFAAMDLTEFYASIVPSLPNVGTIQSSNAARMSSCYYGQGRCQ</sequence>
<dbReference type="InterPro" id="IPR014121">
    <property type="entry name" value="TraN_Ftype"/>
</dbReference>
<protein>
    <submittedName>
        <fullName evidence="2">Conjugal transfer protein TraN</fullName>
    </submittedName>
</protein>
<dbReference type="NCBIfam" id="NF009012">
    <property type="entry name" value="PRK12355.2-1"/>
    <property type="match status" value="1"/>
</dbReference>
<keyword evidence="1" id="KW-0732">Signal</keyword>
<evidence type="ECO:0000313" key="3">
    <source>
        <dbReference type="Proteomes" id="UP000266327"/>
    </source>
</evidence>
<gene>
    <name evidence="2" type="ORF">D3878_02360</name>
</gene>